<dbReference type="GO" id="GO:0009116">
    <property type="term" value="P:nucleoside metabolic process"/>
    <property type="evidence" value="ECO:0007669"/>
    <property type="project" value="InterPro"/>
</dbReference>
<dbReference type="InterPro" id="IPR035994">
    <property type="entry name" value="Nucleoside_phosphorylase_sf"/>
</dbReference>
<feature type="domain" description="Nucleoside phosphorylase" evidence="1">
    <location>
        <begin position="30"/>
        <end position="253"/>
    </location>
</feature>
<dbReference type="GO" id="GO:0003824">
    <property type="term" value="F:catalytic activity"/>
    <property type="evidence" value="ECO:0007669"/>
    <property type="project" value="InterPro"/>
</dbReference>
<dbReference type="Pfam" id="PF01048">
    <property type="entry name" value="PNP_UDP_1"/>
    <property type="match status" value="1"/>
</dbReference>
<proteinExistence type="predicted"/>
<reference evidence="2 3" key="1">
    <citation type="submission" date="2023-08" db="EMBL/GenBank/DDBJ databases">
        <title>Black Yeasts Isolated from many extreme environments.</title>
        <authorList>
            <person name="Coleine C."/>
            <person name="Stajich J.E."/>
            <person name="Selbmann L."/>
        </authorList>
    </citation>
    <scope>NUCLEOTIDE SEQUENCE [LARGE SCALE GENOMIC DNA]</scope>
    <source>
        <strain evidence="2 3">CCFEE 5792</strain>
    </source>
</reference>
<dbReference type="SUPFAM" id="SSF53167">
    <property type="entry name" value="Purine and uridine phosphorylases"/>
    <property type="match status" value="1"/>
</dbReference>
<evidence type="ECO:0000313" key="2">
    <source>
        <dbReference type="EMBL" id="KAK5046717.1"/>
    </source>
</evidence>
<dbReference type="PANTHER" id="PTHR46082">
    <property type="entry name" value="ATP/GTP-BINDING PROTEIN-RELATED"/>
    <property type="match status" value="1"/>
</dbReference>
<dbReference type="PANTHER" id="PTHR46082:SF11">
    <property type="entry name" value="AAA+ ATPASE DOMAIN-CONTAINING PROTEIN-RELATED"/>
    <property type="match status" value="1"/>
</dbReference>
<evidence type="ECO:0000259" key="1">
    <source>
        <dbReference type="Pfam" id="PF01048"/>
    </source>
</evidence>
<dbReference type="EMBL" id="JAVRRD010000029">
    <property type="protein sequence ID" value="KAK5046717.1"/>
    <property type="molecule type" value="Genomic_DNA"/>
</dbReference>
<dbReference type="AlphaFoldDB" id="A0AAV9MYZ8"/>
<name>A0AAV9MYZ8_9EURO</name>
<organism evidence="2 3">
    <name type="scientific">Exophiala bonariae</name>
    <dbReference type="NCBI Taxonomy" id="1690606"/>
    <lineage>
        <taxon>Eukaryota</taxon>
        <taxon>Fungi</taxon>
        <taxon>Dikarya</taxon>
        <taxon>Ascomycota</taxon>
        <taxon>Pezizomycotina</taxon>
        <taxon>Eurotiomycetes</taxon>
        <taxon>Chaetothyriomycetidae</taxon>
        <taxon>Chaetothyriales</taxon>
        <taxon>Herpotrichiellaceae</taxon>
        <taxon>Exophiala</taxon>
    </lineage>
</organism>
<accession>A0AAV9MYZ8</accession>
<dbReference type="InterPro" id="IPR000845">
    <property type="entry name" value="Nucleoside_phosphorylase_d"/>
</dbReference>
<dbReference type="Gene3D" id="3.40.50.1580">
    <property type="entry name" value="Nucleoside phosphorylase domain"/>
    <property type="match status" value="1"/>
</dbReference>
<dbReference type="Proteomes" id="UP001358417">
    <property type="component" value="Unassembled WGS sequence"/>
</dbReference>
<gene>
    <name evidence="2" type="ORF">LTR84_007478</name>
</gene>
<comment type="caution">
    <text evidence="2">The sequence shown here is derived from an EMBL/GenBank/DDBJ whole genome shotgun (WGS) entry which is preliminary data.</text>
</comment>
<dbReference type="InterPro" id="IPR053137">
    <property type="entry name" value="NLR-like"/>
</dbReference>
<protein>
    <recommendedName>
        <fullName evidence="1">Nucleoside phosphorylase domain-containing protein</fullName>
    </recommendedName>
</protein>
<sequence length="291" mass="32234">MGVELCPVEAMLDEIHPPISRNLYSDVKQYGRGAYTLGRIGGHNIVVAAMPQIGNNAAAIVANQLWQDFPFVELRFLVGIGGGIPGGAEDEDIRLGDVVRTGMSARPPAILSANVERLKSLHHRERSRIPQFLEQMFERFPKMNEGYLRPNIGDDRLFKSNCLHQGGPTCQGCPTSQLIVRRQRTSSDPRIHYGIIGSGNTVVKDSYTRDCLKQDLNIICVDMEASGLVDAFPSLVVRGICDYADSHKNKNWQAYAAAVAAAYMKELLLIVPHEILVKREGKQNAKHDMEP</sequence>
<evidence type="ECO:0000313" key="3">
    <source>
        <dbReference type="Proteomes" id="UP001358417"/>
    </source>
</evidence>
<keyword evidence="3" id="KW-1185">Reference proteome</keyword>
<dbReference type="RefSeq" id="XP_064702300.1">
    <property type="nucleotide sequence ID" value="XM_064851031.1"/>
</dbReference>
<dbReference type="GeneID" id="89975644"/>